<organism evidence="1 2">
    <name type="scientific">Amycolatopsis ultiminotia</name>
    <dbReference type="NCBI Taxonomy" id="543629"/>
    <lineage>
        <taxon>Bacteria</taxon>
        <taxon>Bacillati</taxon>
        <taxon>Actinomycetota</taxon>
        <taxon>Actinomycetes</taxon>
        <taxon>Pseudonocardiales</taxon>
        <taxon>Pseudonocardiaceae</taxon>
        <taxon>Amycolatopsis</taxon>
    </lineage>
</organism>
<dbReference type="EMBL" id="BAAAZN010000008">
    <property type="protein sequence ID" value="GAA3552008.1"/>
    <property type="molecule type" value="Genomic_DNA"/>
</dbReference>
<evidence type="ECO:0000313" key="2">
    <source>
        <dbReference type="Proteomes" id="UP001500689"/>
    </source>
</evidence>
<keyword evidence="2" id="KW-1185">Reference proteome</keyword>
<evidence type="ECO:0000313" key="1">
    <source>
        <dbReference type="EMBL" id="GAA3552008.1"/>
    </source>
</evidence>
<comment type="caution">
    <text evidence="1">The sequence shown here is derived from an EMBL/GenBank/DDBJ whole genome shotgun (WGS) entry which is preliminary data.</text>
</comment>
<gene>
    <name evidence="1" type="ORF">GCM10022222_39490</name>
</gene>
<accession>A0ABP6WI27</accession>
<reference evidence="2" key="1">
    <citation type="journal article" date="2019" name="Int. J. Syst. Evol. Microbiol.">
        <title>The Global Catalogue of Microorganisms (GCM) 10K type strain sequencing project: providing services to taxonomists for standard genome sequencing and annotation.</title>
        <authorList>
            <consortium name="The Broad Institute Genomics Platform"/>
            <consortium name="The Broad Institute Genome Sequencing Center for Infectious Disease"/>
            <person name="Wu L."/>
            <person name="Ma J."/>
        </authorList>
    </citation>
    <scope>NUCLEOTIDE SEQUENCE [LARGE SCALE GENOMIC DNA]</scope>
    <source>
        <strain evidence="2">JCM 16898</strain>
    </source>
</reference>
<dbReference type="Proteomes" id="UP001500689">
    <property type="component" value="Unassembled WGS sequence"/>
</dbReference>
<sequence length="82" mass="9203">MRWLATGEVEEGVSVTVVAPAWVESLCGQDPSPCTEPGEAGERRSETVMKFLQWDPIGGYIDLEVHVHQVLRRLATIKWIHC</sequence>
<proteinExistence type="predicted"/>
<protein>
    <submittedName>
        <fullName evidence="1">Uncharacterized protein</fullName>
    </submittedName>
</protein>
<name>A0ABP6WI27_9PSEU</name>